<dbReference type="Proteomes" id="UP000307244">
    <property type="component" value="Unassembled WGS sequence"/>
</dbReference>
<gene>
    <name evidence="1" type="ORF">FA047_20335</name>
</gene>
<dbReference type="InterPro" id="IPR006530">
    <property type="entry name" value="YD"/>
</dbReference>
<evidence type="ECO:0008006" key="3">
    <source>
        <dbReference type="Google" id="ProtNLM"/>
    </source>
</evidence>
<dbReference type="Gene3D" id="2.180.10.10">
    <property type="entry name" value="RHS repeat-associated core"/>
    <property type="match status" value="1"/>
</dbReference>
<dbReference type="AlphaFoldDB" id="A0A4U1C8U2"/>
<sequence length="98" mass="10713">MNRYALLSGVREKIDSLVYDYEGGRHVKIDDLSGASSGVKALGFNDQAQQATEYVYDGNGRLISDVNKGITAVAYNAANLPDEITWTSTNKLAYQYTA</sequence>
<evidence type="ECO:0000313" key="1">
    <source>
        <dbReference type="EMBL" id="TKC02763.1"/>
    </source>
</evidence>
<keyword evidence="2" id="KW-1185">Reference proteome</keyword>
<dbReference type="NCBIfam" id="TIGR01643">
    <property type="entry name" value="YD_repeat_2x"/>
    <property type="match status" value="1"/>
</dbReference>
<accession>A0A4U1C8U2</accession>
<feature type="non-terminal residue" evidence="1">
    <location>
        <position position="98"/>
    </location>
</feature>
<comment type="caution">
    <text evidence="1">The sequence shown here is derived from an EMBL/GenBank/DDBJ whole genome shotgun (WGS) entry which is preliminary data.</text>
</comment>
<proteinExistence type="predicted"/>
<evidence type="ECO:0000313" key="2">
    <source>
        <dbReference type="Proteomes" id="UP000307244"/>
    </source>
</evidence>
<organism evidence="1 2">
    <name type="scientific">Pedobacter frigoris</name>
    <dbReference type="NCBI Taxonomy" id="2571272"/>
    <lineage>
        <taxon>Bacteria</taxon>
        <taxon>Pseudomonadati</taxon>
        <taxon>Bacteroidota</taxon>
        <taxon>Sphingobacteriia</taxon>
        <taxon>Sphingobacteriales</taxon>
        <taxon>Sphingobacteriaceae</taxon>
        <taxon>Pedobacter</taxon>
    </lineage>
</organism>
<dbReference type="EMBL" id="SWBQ01000015">
    <property type="protein sequence ID" value="TKC02763.1"/>
    <property type="molecule type" value="Genomic_DNA"/>
</dbReference>
<reference evidence="1 2" key="1">
    <citation type="submission" date="2019-04" db="EMBL/GenBank/DDBJ databases">
        <title>Pedobacter sp. RP-3-15 sp. nov., isolated from Arctic soil.</title>
        <authorList>
            <person name="Dahal R.H."/>
            <person name="Kim D.-U."/>
        </authorList>
    </citation>
    <scope>NUCLEOTIDE SEQUENCE [LARGE SCALE GENOMIC DNA]</scope>
    <source>
        <strain evidence="1 2">RP-3-15</strain>
    </source>
</reference>
<name>A0A4U1C8U2_9SPHI</name>
<protein>
    <recommendedName>
        <fullName evidence="3">RHS repeat-associated core domain-containing protein</fullName>
    </recommendedName>
</protein>